<accession>A0A5C4YHC0</accession>
<evidence type="ECO:0000313" key="1">
    <source>
        <dbReference type="EMBL" id="EDP8233958.1"/>
    </source>
</evidence>
<evidence type="ECO:0008006" key="5">
    <source>
        <dbReference type="Google" id="ProtNLM"/>
    </source>
</evidence>
<sequence>MAKINEFKDKDSLEPHQILSRLSLGVVAKLIISYKVQNKILDLRAFDFRKYSSSNRNFFIYENTKQGFDNIDKVNIVLNLLHTLRNRACHFENLLKIRENDNKLYPRISTKEKGTNIGLMPYKIENFLNDLICLINKDLLDYLNRG</sequence>
<dbReference type="Proteomes" id="UP000312397">
    <property type="component" value="Unassembled WGS sequence"/>
</dbReference>
<dbReference type="EMBL" id="AANOVI010000002">
    <property type="protein sequence ID" value="EDP8233958.1"/>
    <property type="molecule type" value="Genomic_DNA"/>
</dbReference>
<evidence type="ECO:0000313" key="4">
    <source>
        <dbReference type="Proteomes" id="UP000478805"/>
    </source>
</evidence>
<evidence type="ECO:0000313" key="3">
    <source>
        <dbReference type="Proteomes" id="UP000312397"/>
    </source>
</evidence>
<organism evidence="2 3">
    <name type="scientific">Campylobacter jejuni</name>
    <dbReference type="NCBI Taxonomy" id="197"/>
    <lineage>
        <taxon>Bacteria</taxon>
        <taxon>Pseudomonadati</taxon>
        <taxon>Campylobacterota</taxon>
        <taxon>Epsilonproteobacteria</taxon>
        <taxon>Campylobacterales</taxon>
        <taxon>Campylobacteraceae</taxon>
        <taxon>Campylobacter</taxon>
    </lineage>
</organism>
<dbReference type="Proteomes" id="UP000478805">
    <property type="component" value="Unassembled WGS sequence"/>
</dbReference>
<dbReference type="EMBL" id="VEVS01000007">
    <property type="protein sequence ID" value="TNO42213.1"/>
    <property type="molecule type" value="Genomic_DNA"/>
</dbReference>
<name>A0A5C4YHC0_CAMJU</name>
<reference evidence="1 4" key="2">
    <citation type="submission" date="2020-01" db="EMBL/GenBank/DDBJ databases">
        <authorList>
            <consortium name="PulseNet: The National Subtyping Network for Foodborne Disease Surveillance"/>
            <person name="Tarr C.L."/>
            <person name="Trees E."/>
            <person name="Katz L.S."/>
            <person name="Carleton-Romer H.A."/>
            <person name="Stroika S."/>
            <person name="Kucerova Z."/>
            <person name="Roache K.F."/>
            <person name="Sabol A.L."/>
            <person name="Besser J."/>
            <person name="Gerner-Smidt P."/>
        </authorList>
    </citation>
    <scope>NUCLEOTIDE SEQUENCE [LARGE SCALE GENOMIC DNA]</scope>
    <source>
        <strain evidence="1 4">PNUSAC014094</strain>
    </source>
</reference>
<evidence type="ECO:0000313" key="2">
    <source>
        <dbReference type="EMBL" id="TNO42213.1"/>
    </source>
</evidence>
<proteinExistence type="predicted"/>
<gene>
    <name evidence="2" type="ORF">FH034_03490</name>
    <name evidence="1" type="ORF">GSU20_02935</name>
</gene>
<dbReference type="AlphaFoldDB" id="A0A5C4YHC0"/>
<comment type="caution">
    <text evidence="2">The sequence shown here is derived from an EMBL/GenBank/DDBJ whole genome shotgun (WGS) entry which is preliminary data.</text>
</comment>
<reference evidence="2 3" key="1">
    <citation type="submission" date="2019-06" db="EMBL/GenBank/DDBJ databases">
        <title>Epidemiology of MDR Campylobacter spp.</title>
        <authorList>
            <person name="Addetia A."/>
            <person name="Greninger A."/>
            <person name="Fang F."/>
        </authorList>
    </citation>
    <scope>NUCLEOTIDE SEQUENCE [LARGE SCALE GENOMIC DNA]</scope>
    <source>
        <strain evidence="2 3">HMC314</strain>
    </source>
</reference>
<protein>
    <recommendedName>
        <fullName evidence="5">CAAX protease</fullName>
    </recommendedName>
</protein>